<comment type="caution">
    <text evidence="3">The sequence shown here is derived from an EMBL/GenBank/DDBJ whole genome shotgun (WGS) entry which is preliminary data.</text>
</comment>
<evidence type="ECO:0000313" key="3">
    <source>
        <dbReference type="EMBL" id="KAL0955076.1"/>
    </source>
</evidence>
<protein>
    <submittedName>
        <fullName evidence="3">Uncharacterized protein</fullName>
    </submittedName>
</protein>
<evidence type="ECO:0000313" key="4">
    <source>
        <dbReference type="Proteomes" id="UP001556367"/>
    </source>
</evidence>
<keyword evidence="4" id="KW-1185">Reference proteome</keyword>
<feature type="compositionally biased region" description="Polar residues" evidence="1">
    <location>
        <begin position="330"/>
        <end position="339"/>
    </location>
</feature>
<dbReference type="Proteomes" id="UP001556367">
    <property type="component" value="Unassembled WGS sequence"/>
</dbReference>
<feature type="region of interest" description="Disordered" evidence="1">
    <location>
        <begin position="245"/>
        <end position="365"/>
    </location>
</feature>
<keyword evidence="2" id="KW-0472">Membrane</keyword>
<feature type="compositionally biased region" description="Pro residues" evidence="1">
    <location>
        <begin position="251"/>
        <end position="265"/>
    </location>
</feature>
<feature type="compositionally biased region" description="Low complexity" evidence="1">
    <location>
        <begin position="346"/>
        <end position="364"/>
    </location>
</feature>
<proteinExistence type="predicted"/>
<keyword evidence="2" id="KW-0812">Transmembrane</keyword>
<feature type="compositionally biased region" description="Low complexity" evidence="1">
    <location>
        <begin position="266"/>
        <end position="288"/>
    </location>
</feature>
<dbReference type="EMBL" id="JASNQZ010000007">
    <property type="protein sequence ID" value="KAL0955076.1"/>
    <property type="molecule type" value="Genomic_DNA"/>
</dbReference>
<evidence type="ECO:0000256" key="2">
    <source>
        <dbReference type="SAM" id="Phobius"/>
    </source>
</evidence>
<organism evidence="3 4">
    <name type="scientific">Hohenbuehelia grisea</name>
    <dbReference type="NCBI Taxonomy" id="104357"/>
    <lineage>
        <taxon>Eukaryota</taxon>
        <taxon>Fungi</taxon>
        <taxon>Dikarya</taxon>
        <taxon>Basidiomycota</taxon>
        <taxon>Agaricomycotina</taxon>
        <taxon>Agaricomycetes</taxon>
        <taxon>Agaricomycetidae</taxon>
        <taxon>Agaricales</taxon>
        <taxon>Pleurotineae</taxon>
        <taxon>Pleurotaceae</taxon>
        <taxon>Hohenbuehelia</taxon>
    </lineage>
</organism>
<name>A0ABR3JIW8_9AGAR</name>
<feature type="region of interest" description="Disordered" evidence="1">
    <location>
        <begin position="19"/>
        <end position="40"/>
    </location>
</feature>
<sequence length="481" mass="51561">MATSTTTLTAFQVPLKGASMLKTHPNGHPPHASSSTASSSASTTLRSLYSRAAKAFVHRDMTLTGALLTDAFALLPPPASVDDLVVLDDMRRKWDILRITLETTIYATPTNHIPDALKHIKLKSKQATIESMHARSLCLFSPATGSPDSAFLPAQLLNTIIYSALKLDCPDSARVVVEEWLARRRPSETDAGDLEDAGYQKVVELYTLQILPKLSQWDYAAEFLSYESEMPPDKRQALQQNLAALREASQRPPPSPSPPSTPPPSSLQRPSSPTPSNSSSLSTTSTHTAVPSTPRAGNGSAVHPLSRGRSSSSGSTTSTATATPRIPAAQLSTPRNSRSPHPVRQPRTPSARSSSASLSQASSRPHFRSLLHHPQTAAARQAPSAYALIKTSLKNYLSTSRFTTLLLIFVVLPLVSLFLRMRRSRARIGGSIAGGGASVATAELVRRRLHATENAGVVGRVWREAVRAVVDTVQMGGSGLV</sequence>
<evidence type="ECO:0000256" key="1">
    <source>
        <dbReference type="SAM" id="MobiDB-lite"/>
    </source>
</evidence>
<accession>A0ABR3JIW8</accession>
<gene>
    <name evidence="3" type="ORF">HGRIS_003993</name>
</gene>
<reference evidence="4" key="1">
    <citation type="submission" date="2024-06" db="EMBL/GenBank/DDBJ databases">
        <title>Multi-omics analyses provide insights into the biosynthesis of the anticancer antibiotic pleurotin in Hohenbuehelia grisea.</title>
        <authorList>
            <person name="Weaver J.A."/>
            <person name="Alberti F."/>
        </authorList>
    </citation>
    <scope>NUCLEOTIDE SEQUENCE [LARGE SCALE GENOMIC DNA]</scope>
    <source>
        <strain evidence="4">T-177</strain>
    </source>
</reference>
<feature type="transmembrane region" description="Helical" evidence="2">
    <location>
        <begin position="402"/>
        <end position="419"/>
    </location>
</feature>
<keyword evidence="2" id="KW-1133">Transmembrane helix</keyword>
<feature type="compositionally biased region" description="Low complexity" evidence="1">
    <location>
        <begin position="307"/>
        <end position="323"/>
    </location>
</feature>